<gene>
    <name evidence="1" type="ORF">K0M31_004042</name>
</gene>
<evidence type="ECO:0000313" key="1">
    <source>
        <dbReference type="EMBL" id="KAK1127508.1"/>
    </source>
</evidence>
<dbReference type="AlphaFoldDB" id="A0AA40FY25"/>
<reference evidence="1" key="1">
    <citation type="submission" date="2021-10" db="EMBL/GenBank/DDBJ databases">
        <title>Melipona bicolor Genome sequencing and assembly.</title>
        <authorList>
            <person name="Araujo N.S."/>
            <person name="Arias M.C."/>
        </authorList>
    </citation>
    <scope>NUCLEOTIDE SEQUENCE</scope>
    <source>
        <strain evidence="1">USP_2M_L1-L4_2017</strain>
        <tissue evidence="1">Whole body</tissue>
    </source>
</reference>
<comment type="caution">
    <text evidence="1">The sequence shown here is derived from an EMBL/GenBank/DDBJ whole genome shotgun (WGS) entry which is preliminary data.</text>
</comment>
<dbReference type="EMBL" id="JAHYIQ010000012">
    <property type="protein sequence ID" value="KAK1127508.1"/>
    <property type="molecule type" value="Genomic_DNA"/>
</dbReference>
<organism evidence="1 2">
    <name type="scientific">Melipona bicolor</name>
    <dbReference type="NCBI Taxonomy" id="60889"/>
    <lineage>
        <taxon>Eukaryota</taxon>
        <taxon>Metazoa</taxon>
        <taxon>Ecdysozoa</taxon>
        <taxon>Arthropoda</taxon>
        <taxon>Hexapoda</taxon>
        <taxon>Insecta</taxon>
        <taxon>Pterygota</taxon>
        <taxon>Neoptera</taxon>
        <taxon>Endopterygota</taxon>
        <taxon>Hymenoptera</taxon>
        <taxon>Apocrita</taxon>
        <taxon>Aculeata</taxon>
        <taxon>Apoidea</taxon>
        <taxon>Anthophila</taxon>
        <taxon>Apidae</taxon>
        <taxon>Melipona</taxon>
    </lineage>
</organism>
<keyword evidence="2" id="KW-1185">Reference proteome</keyword>
<evidence type="ECO:0000313" key="2">
    <source>
        <dbReference type="Proteomes" id="UP001177670"/>
    </source>
</evidence>
<protein>
    <submittedName>
        <fullName evidence="1">Uncharacterized protein</fullName>
    </submittedName>
</protein>
<sequence length="61" mass="7124">MDIELSRTAESHQEMDTSGLWWSLPFGRDSPGREKLRVNELRDIDVRTGVRWNETRYGDGT</sequence>
<proteinExistence type="predicted"/>
<name>A0AA40FY25_9HYME</name>
<dbReference type="Proteomes" id="UP001177670">
    <property type="component" value="Unassembled WGS sequence"/>
</dbReference>
<accession>A0AA40FY25</accession>